<dbReference type="InterPro" id="IPR030395">
    <property type="entry name" value="GP_PDE_dom"/>
</dbReference>
<proteinExistence type="predicted"/>
<dbReference type="RefSeq" id="WP_151419067.1">
    <property type="nucleotide sequence ID" value="NZ_VMRG01000001.1"/>
</dbReference>
<dbReference type="EMBL" id="VMRG01000001">
    <property type="protein sequence ID" value="KAA6231865.1"/>
    <property type="molecule type" value="Genomic_DNA"/>
</dbReference>
<dbReference type="PANTHER" id="PTHR46211">
    <property type="entry name" value="GLYCEROPHOSPHORYL DIESTER PHOSPHODIESTERASE"/>
    <property type="match status" value="1"/>
</dbReference>
<sequence>MTSSAERPFEVQAHRGGRLFFPENTLQAFCSAVDLGFRVVELDLHVSRDRRIVVAHDPLLPSGKNLKGSGCSRQRIFSLTYSRIAGYDCGMPHPDFPLQQRIAAAPPLLSDVFACVEGHMADSGSGGEMVYNLEIKSWPQRDGIFHPPPRDYAALVLGVVRDAGMLRRVRLQSFDLRIVREVYRQAPDAACGLLAEKASSIRPALRRLGFTPRWLNPHSTLATRRLVRQLHARGMRVIPWTVNTPEEASRLRAIGADGIITDVADGGKSWGHS</sequence>
<dbReference type="Gene3D" id="3.20.20.190">
    <property type="entry name" value="Phosphatidylinositol (PI) phosphodiesterase"/>
    <property type="match status" value="1"/>
</dbReference>
<reference evidence="2 3" key="1">
    <citation type="submission" date="2019-07" db="EMBL/GenBank/DDBJ databases">
        <title>Draft genome Sequence of Chlorobium phaeovibrioides sp. strain PhvTcv-s14, from the Phylum Chlorobi.</title>
        <authorList>
            <person name="Babenko V."/>
            <person name="Boldyreva D."/>
            <person name="Kanygina A."/>
            <person name="Selezneva O."/>
            <person name="Akopiyan T."/>
            <person name="Lunina O."/>
        </authorList>
    </citation>
    <scope>NUCLEOTIDE SEQUENCE [LARGE SCALE GENOMIC DNA]</scope>
    <source>
        <strain evidence="2 3">GrTcv12</strain>
    </source>
</reference>
<evidence type="ECO:0000259" key="1">
    <source>
        <dbReference type="PROSITE" id="PS51704"/>
    </source>
</evidence>
<comment type="caution">
    <text evidence="2">The sequence shown here is derived from an EMBL/GenBank/DDBJ whole genome shotgun (WGS) entry which is preliminary data.</text>
</comment>
<dbReference type="AlphaFoldDB" id="A0A5M8IBW8"/>
<dbReference type="GO" id="GO:0008081">
    <property type="term" value="F:phosphoric diester hydrolase activity"/>
    <property type="evidence" value="ECO:0007669"/>
    <property type="project" value="InterPro"/>
</dbReference>
<dbReference type="PANTHER" id="PTHR46211:SF14">
    <property type="entry name" value="GLYCEROPHOSPHODIESTER PHOSPHODIESTERASE"/>
    <property type="match status" value="1"/>
</dbReference>
<dbReference type="GO" id="GO:0006629">
    <property type="term" value="P:lipid metabolic process"/>
    <property type="evidence" value="ECO:0007669"/>
    <property type="project" value="InterPro"/>
</dbReference>
<name>A0A5M8IBW8_CHLPH</name>
<dbReference type="PROSITE" id="PS51704">
    <property type="entry name" value="GP_PDE"/>
    <property type="match status" value="1"/>
</dbReference>
<feature type="domain" description="GP-PDE" evidence="1">
    <location>
        <begin position="9"/>
        <end position="271"/>
    </location>
</feature>
<evidence type="ECO:0000313" key="2">
    <source>
        <dbReference type="EMBL" id="KAA6231865.1"/>
    </source>
</evidence>
<gene>
    <name evidence="2" type="ORF">FP507_01185</name>
</gene>
<accession>A0A5M8IBW8</accession>
<dbReference type="SUPFAM" id="SSF51695">
    <property type="entry name" value="PLC-like phosphodiesterases"/>
    <property type="match status" value="1"/>
</dbReference>
<dbReference type="Proteomes" id="UP000327458">
    <property type="component" value="Unassembled WGS sequence"/>
</dbReference>
<dbReference type="InterPro" id="IPR017946">
    <property type="entry name" value="PLC-like_Pdiesterase_TIM-brl"/>
</dbReference>
<protein>
    <submittedName>
        <fullName evidence="2">Glycerophosphodiester phosphodiesterase</fullName>
    </submittedName>
</protein>
<dbReference type="Pfam" id="PF03009">
    <property type="entry name" value="GDPD"/>
    <property type="match status" value="1"/>
</dbReference>
<organism evidence="2 3">
    <name type="scientific">Chlorobium phaeovibrioides</name>
    <dbReference type="NCBI Taxonomy" id="1094"/>
    <lineage>
        <taxon>Bacteria</taxon>
        <taxon>Pseudomonadati</taxon>
        <taxon>Chlorobiota</taxon>
        <taxon>Chlorobiia</taxon>
        <taxon>Chlorobiales</taxon>
        <taxon>Chlorobiaceae</taxon>
        <taxon>Chlorobium/Pelodictyon group</taxon>
        <taxon>Chlorobium</taxon>
    </lineage>
</organism>
<evidence type="ECO:0000313" key="3">
    <source>
        <dbReference type="Proteomes" id="UP000327458"/>
    </source>
</evidence>